<dbReference type="PANTHER" id="PTHR43316">
    <property type="entry name" value="HYDROLASE, HALOACID DELAHOGENASE-RELATED"/>
    <property type="match status" value="1"/>
</dbReference>
<dbReference type="EMBL" id="QQAZ01000005">
    <property type="protein sequence ID" value="RDI50571.1"/>
    <property type="molecule type" value="Genomic_DNA"/>
</dbReference>
<dbReference type="Pfam" id="PF00702">
    <property type="entry name" value="Hydrolase"/>
    <property type="match status" value="1"/>
</dbReference>
<dbReference type="CDD" id="cd02588">
    <property type="entry name" value="HAD_L2-DEX"/>
    <property type="match status" value="1"/>
</dbReference>
<dbReference type="Gene3D" id="1.10.150.240">
    <property type="entry name" value="Putative phosphatase, domain 2"/>
    <property type="match status" value="1"/>
</dbReference>
<dbReference type="SFLD" id="SFLDS00003">
    <property type="entry name" value="Haloacid_Dehalogenase"/>
    <property type="match status" value="1"/>
</dbReference>
<comment type="caution">
    <text evidence="3">The sequence shown here is derived from an EMBL/GenBank/DDBJ whole genome shotgun (WGS) entry which is preliminary data.</text>
</comment>
<dbReference type="OrthoDB" id="3774052at2"/>
<evidence type="ECO:0000256" key="2">
    <source>
        <dbReference type="ARBA" id="ARBA00022801"/>
    </source>
</evidence>
<proteinExistence type="inferred from homology"/>
<dbReference type="NCBIfam" id="TIGR01428">
    <property type="entry name" value="HAD_type_II"/>
    <property type="match status" value="1"/>
</dbReference>
<dbReference type="Proteomes" id="UP000255355">
    <property type="component" value="Unassembled WGS sequence"/>
</dbReference>
<dbReference type="PANTHER" id="PTHR43316:SF3">
    <property type="entry name" value="HALOACID DEHALOGENASE, TYPE II (AFU_ORTHOLOGUE AFUA_2G07750)-RELATED"/>
    <property type="match status" value="1"/>
</dbReference>
<protein>
    <submittedName>
        <fullName evidence="3">2-haloacid dehalogenase</fullName>
    </submittedName>
</protein>
<sequence length="239" mass="26487">MTEFDSDSVQVVACDIFGTTVDWFTGVSEQAAAEFRSAGVDLDAGVFANEWRDMYLPAMQRVRDGERSWAYLDTLHRESLDVLLDRHGVVLDEAARARLVLAWHLLPAWPDAFAGLGRLRERYTLAALSNGGFALLTRMIKNEGLPFDCLVSAELARTYKPAPEVYRTAASLLDVDPGRVLMVAAHTWDIDGARAAGLRTAFLERPDEKGPHRKADRPEETRSDLTAASFFELADLLGC</sequence>
<dbReference type="GO" id="GO:0019120">
    <property type="term" value="F:hydrolase activity, acting on acid halide bonds, in C-halide compounds"/>
    <property type="evidence" value="ECO:0007669"/>
    <property type="project" value="InterPro"/>
</dbReference>
<dbReference type="InterPro" id="IPR006328">
    <property type="entry name" value="2-HAD"/>
</dbReference>
<accession>A0A370H8B3</accession>
<dbReference type="InterPro" id="IPR023214">
    <property type="entry name" value="HAD_sf"/>
</dbReference>
<reference evidence="3 4" key="1">
    <citation type="submission" date="2018-07" db="EMBL/GenBank/DDBJ databases">
        <title>Genomic Encyclopedia of Type Strains, Phase IV (KMG-IV): sequencing the most valuable type-strain genomes for metagenomic binning, comparative biology and taxonomic classification.</title>
        <authorList>
            <person name="Goeker M."/>
        </authorList>
    </citation>
    <scope>NUCLEOTIDE SEQUENCE [LARGE SCALE GENOMIC DNA]</scope>
    <source>
        <strain evidence="3 4">DSM 44952</strain>
    </source>
</reference>
<dbReference type="Gene3D" id="3.40.50.1000">
    <property type="entry name" value="HAD superfamily/HAD-like"/>
    <property type="match status" value="1"/>
</dbReference>
<dbReference type="STRING" id="1210089.GCA_001613165_05538"/>
<dbReference type="AlphaFoldDB" id="A0A370H8B3"/>
<comment type="similarity">
    <text evidence="1">Belongs to the HAD-like hydrolase superfamily. S-2-haloalkanoic acid dehalogenase family.</text>
</comment>
<dbReference type="InterPro" id="IPR006439">
    <property type="entry name" value="HAD-SF_hydro_IA"/>
</dbReference>
<evidence type="ECO:0000313" key="3">
    <source>
        <dbReference type="EMBL" id="RDI50571.1"/>
    </source>
</evidence>
<dbReference type="InterPro" id="IPR036412">
    <property type="entry name" value="HAD-like_sf"/>
</dbReference>
<keyword evidence="2" id="KW-0378">Hydrolase</keyword>
<gene>
    <name evidence="3" type="ORF">DFR68_10547</name>
</gene>
<dbReference type="InterPro" id="IPR023198">
    <property type="entry name" value="PGP-like_dom2"/>
</dbReference>
<dbReference type="InterPro" id="IPR051540">
    <property type="entry name" value="S-2-haloacid_dehalogenase"/>
</dbReference>
<dbReference type="SUPFAM" id="SSF56784">
    <property type="entry name" value="HAD-like"/>
    <property type="match status" value="1"/>
</dbReference>
<dbReference type="RefSeq" id="WP_068025791.1">
    <property type="nucleotide sequence ID" value="NZ_QQAZ01000005.1"/>
</dbReference>
<name>A0A370H8B3_9NOCA</name>
<evidence type="ECO:0000313" key="4">
    <source>
        <dbReference type="Proteomes" id="UP000255355"/>
    </source>
</evidence>
<organism evidence="3 4">
    <name type="scientific">Nocardia mexicana</name>
    <dbReference type="NCBI Taxonomy" id="279262"/>
    <lineage>
        <taxon>Bacteria</taxon>
        <taxon>Bacillati</taxon>
        <taxon>Actinomycetota</taxon>
        <taxon>Actinomycetes</taxon>
        <taxon>Mycobacteriales</taxon>
        <taxon>Nocardiaceae</taxon>
        <taxon>Nocardia</taxon>
    </lineage>
</organism>
<dbReference type="PRINTS" id="PR00413">
    <property type="entry name" value="HADHALOGNASE"/>
</dbReference>
<dbReference type="SFLD" id="SFLDG01129">
    <property type="entry name" value="C1.5:_HAD__Beta-PGM__Phosphata"/>
    <property type="match status" value="1"/>
</dbReference>
<evidence type="ECO:0000256" key="1">
    <source>
        <dbReference type="ARBA" id="ARBA00008106"/>
    </source>
</evidence>
<dbReference type="NCBIfam" id="TIGR01493">
    <property type="entry name" value="HAD-SF-IA-v2"/>
    <property type="match status" value="1"/>
</dbReference>
<keyword evidence="4" id="KW-1185">Reference proteome</keyword>